<comment type="caution">
    <text evidence="1">The sequence shown here is derived from an EMBL/GenBank/DDBJ whole genome shotgun (WGS) entry which is preliminary data.</text>
</comment>
<protein>
    <submittedName>
        <fullName evidence="1">Uncharacterized protein</fullName>
    </submittedName>
</protein>
<gene>
    <name evidence="1" type="ORF">TL16_g01274</name>
</gene>
<evidence type="ECO:0000313" key="1">
    <source>
        <dbReference type="EMBL" id="GMH52638.1"/>
    </source>
</evidence>
<organism evidence="1 2">
    <name type="scientific">Triparma laevis f. inornata</name>
    <dbReference type="NCBI Taxonomy" id="1714386"/>
    <lineage>
        <taxon>Eukaryota</taxon>
        <taxon>Sar</taxon>
        <taxon>Stramenopiles</taxon>
        <taxon>Ochrophyta</taxon>
        <taxon>Bolidophyceae</taxon>
        <taxon>Parmales</taxon>
        <taxon>Triparmaceae</taxon>
        <taxon>Triparma</taxon>
    </lineage>
</organism>
<reference evidence="2" key="1">
    <citation type="journal article" date="2023" name="Commun. Biol.">
        <title>Genome analysis of Parmales, the sister group of diatoms, reveals the evolutionary specialization of diatoms from phago-mixotrophs to photoautotrophs.</title>
        <authorList>
            <person name="Ban H."/>
            <person name="Sato S."/>
            <person name="Yoshikawa S."/>
            <person name="Yamada K."/>
            <person name="Nakamura Y."/>
            <person name="Ichinomiya M."/>
            <person name="Sato N."/>
            <person name="Blanc-Mathieu R."/>
            <person name="Endo H."/>
            <person name="Kuwata A."/>
            <person name="Ogata H."/>
        </authorList>
    </citation>
    <scope>NUCLEOTIDE SEQUENCE [LARGE SCALE GENOMIC DNA]</scope>
</reference>
<sequence length="251" mass="28672">MICRVCTQELMTRSEPCTICRKEIVGFDVGVYSGSLGDRGLWPKLARNDGFNEYFQKQFNGNEATFLRRKEVFDVLKIVGGRGCHCTVRESMEQQVLEITRSDDLVKLRALAKLCSPEFFNDQSLLVVAWRRILEISELAMLLKGKWEGKGKKKQKKKKNDPRKLEILDDCAALGRACAFVGDYDNCERYYKRAKEGYEEQLGRNSAKALDSLIAATTLSLDEKIEKLRDLVKRMERALGEENVVTLDTLN</sequence>
<name>A0A9W7DRM2_9STRA</name>
<dbReference type="InterPro" id="IPR011990">
    <property type="entry name" value="TPR-like_helical_dom_sf"/>
</dbReference>
<proteinExistence type="predicted"/>
<dbReference type="AlphaFoldDB" id="A0A9W7DRM2"/>
<dbReference type="Gene3D" id="1.25.40.10">
    <property type="entry name" value="Tetratricopeptide repeat domain"/>
    <property type="match status" value="1"/>
</dbReference>
<dbReference type="Proteomes" id="UP001162640">
    <property type="component" value="Unassembled WGS sequence"/>
</dbReference>
<evidence type="ECO:0000313" key="2">
    <source>
        <dbReference type="Proteomes" id="UP001162640"/>
    </source>
</evidence>
<accession>A0A9W7DRM2</accession>
<dbReference type="EMBL" id="BLQM01000028">
    <property type="protein sequence ID" value="GMH52638.1"/>
    <property type="molecule type" value="Genomic_DNA"/>
</dbReference>